<evidence type="ECO:0000256" key="5">
    <source>
        <dbReference type="ARBA" id="ARBA00023136"/>
    </source>
</evidence>
<dbReference type="PANTHER" id="PTHR32322">
    <property type="entry name" value="INNER MEMBRANE TRANSPORTER"/>
    <property type="match status" value="1"/>
</dbReference>
<dbReference type="InterPro" id="IPR000620">
    <property type="entry name" value="EamA_dom"/>
</dbReference>
<protein>
    <recommendedName>
        <fullName evidence="7">EamA domain-containing protein</fullName>
    </recommendedName>
</protein>
<name>A0ABP8JYH4_9MICO</name>
<feature type="transmembrane region" description="Helical" evidence="6">
    <location>
        <begin position="43"/>
        <end position="62"/>
    </location>
</feature>
<evidence type="ECO:0000313" key="9">
    <source>
        <dbReference type="Proteomes" id="UP001500945"/>
    </source>
</evidence>
<organism evidence="8 9">
    <name type="scientific">Fodinibacter luteus</name>
    <dbReference type="NCBI Taxonomy" id="552064"/>
    <lineage>
        <taxon>Bacteria</taxon>
        <taxon>Bacillati</taxon>
        <taxon>Actinomycetota</taxon>
        <taxon>Actinomycetes</taxon>
        <taxon>Micrococcales</taxon>
        <taxon>Intrasporangiaceae</taxon>
        <taxon>Fodinibacter (ex Wang et al. 2009)</taxon>
    </lineage>
</organism>
<comment type="similarity">
    <text evidence="2">Belongs to the EamA transporter family.</text>
</comment>
<feature type="transmembrane region" description="Helical" evidence="6">
    <location>
        <begin position="105"/>
        <end position="123"/>
    </location>
</feature>
<comment type="subcellular location">
    <subcellularLocation>
        <location evidence="1">Membrane</location>
        <topology evidence="1">Multi-pass membrane protein</topology>
    </subcellularLocation>
</comment>
<feature type="domain" description="EamA" evidence="7">
    <location>
        <begin position="158"/>
        <end position="288"/>
    </location>
</feature>
<keyword evidence="9" id="KW-1185">Reference proteome</keyword>
<dbReference type="PANTHER" id="PTHR32322:SF9">
    <property type="entry name" value="AMINO-ACID METABOLITE EFFLUX PUMP-RELATED"/>
    <property type="match status" value="1"/>
</dbReference>
<evidence type="ECO:0000256" key="1">
    <source>
        <dbReference type="ARBA" id="ARBA00004141"/>
    </source>
</evidence>
<feature type="transmembrane region" description="Helical" evidence="6">
    <location>
        <begin position="74"/>
        <end position="93"/>
    </location>
</feature>
<feature type="domain" description="EamA" evidence="7">
    <location>
        <begin position="7"/>
        <end position="145"/>
    </location>
</feature>
<dbReference type="Pfam" id="PF00892">
    <property type="entry name" value="EamA"/>
    <property type="match status" value="2"/>
</dbReference>
<dbReference type="SUPFAM" id="SSF103481">
    <property type="entry name" value="Multidrug resistance efflux transporter EmrE"/>
    <property type="match status" value="1"/>
</dbReference>
<evidence type="ECO:0000256" key="4">
    <source>
        <dbReference type="ARBA" id="ARBA00022989"/>
    </source>
</evidence>
<feature type="transmembrane region" description="Helical" evidence="6">
    <location>
        <begin position="277"/>
        <end position="293"/>
    </location>
</feature>
<keyword evidence="4 6" id="KW-1133">Transmembrane helix</keyword>
<gene>
    <name evidence="8" type="ORF">GCM10023168_02860</name>
</gene>
<accession>A0ABP8JYH4</accession>
<dbReference type="InterPro" id="IPR050638">
    <property type="entry name" value="AA-Vitamin_Transporters"/>
</dbReference>
<reference evidence="9" key="1">
    <citation type="journal article" date="2019" name="Int. J. Syst. Evol. Microbiol.">
        <title>The Global Catalogue of Microorganisms (GCM) 10K type strain sequencing project: providing services to taxonomists for standard genome sequencing and annotation.</title>
        <authorList>
            <consortium name="The Broad Institute Genomics Platform"/>
            <consortium name="The Broad Institute Genome Sequencing Center for Infectious Disease"/>
            <person name="Wu L."/>
            <person name="Ma J."/>
        </authorList>
    </citation>
    <scope>NUCLEOTIDE SEQUENCE [LARGE SCALE GENOMIC DNA]</scope>
    <source>
        <strain evidence="9">JCM 17809</strain>
    </source>
</reference>
<feature type="transmembrane region" description="Helical" evidence="6">
    <location>
        <begin position="130"/>
        <end position="150"/>
    </location>
</feature>
<proteinExistence type="inferred from homology"/>
<evidence type="ECO:0000256" key="3">
    <source>
        <dbReference type="ARBA" id="ARBA00022692"/>
    </source>
</evidence>
<dbReference type="EMBL" id="BAABGM010000001">
    <property type="protein sequence ID" value="GAA4397668.1"/>
    <property type="molecule type" value="Genomic_DNA"/>
</dbReference>
<feature type="transmembrane region" description="Helical" evidence="6">
    <location>
        <begin position="184"/>
        <end position="204"/>
    </location>
</feature>
<dbReference type="Proteomes" id="UP001500945">
    <property type="component" value="Unassembled WGS sequence"/>
</dbReference>
<sequence>MNPTRRTGILLALATAAISGFSVYVNARGVRTFDSATVYTTAKNVVAAAVLLAVIGLGARSGARLTRPTGARQWLALTGIGLVGGALAFVLFFEGLARATSPQAAFIHKTLVLWVALLAVPLLRERLQWGHWVAIGLLVVGQVGLVGGLPSSFGTSGLLILAATLLWSVEVVVAKWVLGGLSSWTVAVARMGVGSVALLAWLAVRGQLGALFSMTGAQLGWVLVTGILLAGYVGTWFAALARAQAVDVTAVLVLAAPVTAALGIALDGSALAPQAPWLALVVAGGAVAVWLGGRDTPLDRHPLAVEARR</sequence>
<dbReference type="RefSeq" id="WP_345201473.1">
    <property type="nucleotide sequence ID" value="NZ_BAABGM010000001.1"/>
</dbReference>
<keyword evidence="3 6" id="KW-0812">Transmembrane</keyword>
<feature type="transmembrane region" description="Helical" evidence="6">
    <location>
        <begin position="156"/>
        <end position="177"/>
    </location>
</feature>
<comment type="caution">
    <text evidence="8">The sequence shown here is derived from an EMBL/GenBank/DDBJ whole genome shotgun (WGS) entry which is preliminary data.</text>
</comment>
<feature type="transmembrane region" description="Helical" evidence="6">
    <location>
        <begin position="245"/>
        <end position="265"/>
    </location>
</feature>
<evidence type="ECO:0000256" key="6">
    <source>
        <dbReference type="SAM" id="Phobius"/>
    </source>
</evidence>
<feature type="transmembrane region" description="Helical" evidence="6">
    <location>
        <begin position="210"/>
        <end position="233"/>
    </location>
</feature>
<evidence type="ECO:0000313" key="8">
    <source>
        <dbReference type="EMBL" id="GAA4397668.1"/>
    </source>
</evidence>
<dbReference type="InterPro" id="IPR037185">
    <property type="entry name" value="EmrE-like"/>
</dbReference>
<evidence type="ECO:0000256" key="2">
    <source>
        <dbReference type="ARBA" id="ARBA00007362"/>
    </source>
</evidence>
<keyword evidence="5 6" id="KW-0472">Membrane</keyword>
<evidence type="ECO:0000259" key="7">
    <source>
        <dbReference type="Pfam" id="PF00892"/>
    </source>
</evidence>